<feature type="domain" description="DYW" evidence="4">
    <location>
        <begin position="553"/>
        <end position="639"/>
    </location>
</feature>
<dbReference type="InterPro" id="IPR032867">
    <property type="entry name" value="DYW_dom"/>
</dbReference>
<dbReference type="FunFam" id="1.25.40.10:FF:000442">
    <property type="entry name" value="Pentatricopeptide repeat-containing protein At3g49710"/>
    <property type="match status" value="1"/>
</dbReference>
<dbReference type="NCBIfam" id="TIGR00756">
    <property type="entry name" value="PPR"/>
    <property type="match status" value="6"/>
</dbReference>
<organism evidence="5 6">
    <name type="scientific">Dillenia turbinata</name>
    <dbReference type="NCBI Taxonomy" id="194707"/>
    <lineage>
        <taxon>Eukaryota</taxon>
        <taxon>Viridiplantae</taxon>
        <taxon>Streptophyta</taxon>
        <taxon>Embryophyta</taxon>
        <taxon>Tracheophyta</taxon>
        <taxon>Spermatophyta</taxon>
        <taxon>Magnoliopsida</taxon>
        <taxon>eudicotyledons</taxon>
        <taxon>Gunneridae</taxon>
        <taxon>Pentapetalae</taxon>
        <taxon>Dilleniales</taxon>
        <taxon>Dilleniaceae</taxon>
        <taxon>Dillenia</taxon>
    </lineage>
</organism>
<dbReference type="PANTHER" id="PTHR47926">
    <property type="entry name" value="PENTATRICOPEPTIDE REPEAT-CONTAINING PROTEIN"/>
    <property type="match status" value="1"/>
</dbReference>
<reference evidence="5 6" key="1">
    <citation type="submission" date="2023-12" db="EMBL/GenBank/DDBJ databases">
        <title>A high-quality genome assembly for Dillenia turbinata (Dilleniales).</title>
        <authorList>
            <person name="Chanderbali A."/>
        </authorList>
    </citation>
    <scope>NUCLEOTIDE SEQUENCE [LARGE SCALE GENOMIC DNA]</scope>
    <source>
        <strain evidence="5">LSX21</strain>
        <tissue evidence="5">Leaf</tissue>
    </source>
</reference>
<dbReference type="Gene3D" id="1.25.40.10">
    <property type="entry name" value="Tetratricopeptide repeat domain"/>
    <property type="match status" value="5"/>
</dbReference>
<evidence type="ECO:0000313" key="6">
    <source>
        <dbReference type="Proteomes" id="UP001370490"/>
    </source>
</evidence>
<feature type="repeat" description="PPR" evidence="3">
    <location>
        <begin position="372"/>
        <end position="406"/>
    </location>
</feature>
<dbReference type="GO" id="GO:0009451">
    <property type="term" value="P:RNA modification"/>
    <property type="evidence" value="ECO:0007669"/>
    <property type="project" value="InterPro"/>
</dbReference>
<dbReference type="SUPFAM" id="SSF48452">
    <property type="entry name" value="TPR-like"/>
    <property type="match status" value="1"/>
</dbReference>
<dbReference type="GO" id="GO:0003723">
    <property type="term" value="F:RNA binding"/>
    <property type="evidence" value="ECO:0007669"/>
    <property type="project" value="InterPro"/>
</dbReference>
<dbReference type="AlphaFoldDB" id="A0AAN8UYA5"/>
<dbReference type="EMBL" id="JBAMMX010000017">
    <property type="protein sequence ID" value="KAK6924140.1"/>
    <property type="molecule type" value="Genomic_DNA"/>
</dbReference>
<keyword evidence="6" id="KW-1185">Reference proteome</keyword>
<feature type="repeat" description="PPR" evidence="3">
    <location>
        <begin position="105"/>
        <end position="139"/>
    </location>
</feature>
<dbReference type="Pfam" id="PF20431">
    <property type="entry name" value="E_motif"/>
    <property type="match status" value="1"/>
</dbReference>
<proteinExistence type="inferred from homology"/>
<evidence type="ECO:0000256" key="2">
    <source>
        <dbReference type="ARBA" id="ARBA00022737"/>
    </source>
</evidence>
<feature type="repeat" description="PPR" evidence="3">
    <location>
        <begin position="206"/>
        <end position="240"/>
    </location>
</feature>
<gene>
    <name evidence="5" type="ORF">RJ641_010340</name>
</gene>
<keyword evidence="2" id="KW-0677">Repeat</keyword>
<dbReference type="Proteomes" id="UP001370490">
    <property type="component" value="Unassembled WGS sequence"/>
</dbReference>
<feature type="repeat" description="PPR" evidence="3">
    <location>
        <begin position="341"/>
        <end position="371"/>
    </location>
</feature>
<name>A0AAN8UYA5_9MAGN</name>
<comment type="similarity">
    <text evidence="1">Belongs to the PPR family. PCMP-H subfamily.</text>
</comment>
<dbReference type="InterPro" id="IPR002885">
    <property type="entry name" value="PPR_rpt"/>
</dbReference>
<evidence type="ECO:0000313" key="5">
    <source>
        <dbReference type="EMBL" id="KAK6924140.1"/>
    </source>
</evidence>
<sequence>MEVPTHYSSDFYASLLQKSLKNKDLFTGKSIHAKIVKCGLRLEVFLMNNLMNFYAKSGFLSDAYRVFDEMPVKSTLSWNTILSAYAKQGCMHTAHRIFDEIPVPDSVSWTSMIVGYNQMGRFKNAILIFLDMISSRTLPTQFTMTSILAACAAMESQGIGRKIHSFVVKLGLSSNIPVANSLLYMYAKSGDWMTANDVFNRMSLKNVSSWNTMISSYMQSGQLDLALDQFEQMNERDAVSWNSMIAGYNQHGYDVEALDFFSRMLKESSLKPDTFTLASALSACANLEKLKLGKQLHAYIVRLEFYVSGAVGNALVSMYSKSGGVEIAKKIMEHCMSSNLNMIAFTALLDGYIKLGDINRARKIFDSLRDSDVVSWTAMIVGYMQNGFNRDSMELFRLMLREGPKPNSFTLAAMLSVSSSLASLNHGKQIHGSAIRSGEVSSVSVSNALINMYAKAGSIEGAKKIFNMIQGNRDTVGAFSALANVYAACGKWEEAAKIRKSMKDKGVRKEQGFSWLQVKNKVHVFGVDDSLHPQRDAIYAKMGKLWKEIKKMGFMPETEAVLHDLDDEVKEQLLIHHSEKLAIAFGLISTPENTTLRIMKNLRVCNDCHTAIKYISKLVGREIIVRDATRFHHFRDGCSAFAQMTCIALELVKLLLLGEIIQLATSTEIPAQKPSYENEVLSFGITMSWTGRIAVCEMVDLVLFWIN</sequence>
<feature type="repeat" description="PPR" evidence="3">
    <location>
        <begin position="475"/>
        <end position="509"/>
    </location>
</feature>
<accession>A0AAN8UYA5</accession>
<evidence type="ECO:0000256" key="1">
    <source>
        <dbReference type="ARBA" id="ARBA00006643"/>
    </source>
</evidence>
<dbReference type="Pfam" id="PF13041">
    <property type="entry name" value="PPR_2"/>
    <property type="match status" value="3"/>
</dbReference>
<dbReference type="FunFam" id="1.25.40.10:FF:000348">
    <property type="entry name" value="Pentatricopeptide repeat-containing protein chloroplastic"/>
    <property type="match status" value="1"/>
</dbReference>
<dbReference type="InterPro" id="IPR046960">
    <property type="entry name" value="PPR_At4g14850-like_plant"/>
</dbReference>
<comment type="caution">
    <text evidence="5">The sequence shown here is derived from an EMBL/GenBank/DDBJ whole genome shotgun (WGS) entry which is preliminary data.</text>
</comment>
<dbReference type="Pfam" id="PF01535">
    <property type="entry name" value="PPR"/>
    <property type="match status" value="5"/>
</dbReference>
<protein>
    <submittedName>
        <fullName evidence="5">Pentatricopeptide repeat</fullName>
    </submittedName>
</protein>
<dbReference type="GO" id="GO:0008270">
    <property type="term" value="F:zinc ion binding"/>
    <property type="evidence" value="ECO:0007669"/>
    <property type="project" value="InterPro"/>
</dbReference>
<dbReference type="InterPro" id="IPR046848">
    <property type="entry name" value="E_motif"/>
</dbReference>
<evidence type="ECO:0000259" key="4">
    <source>
        <dbReference type="Pfam" id="PF14432"/>
    </source>
</evidence>
<evidence type="ECO:0000256" key="3">
    <source>
        <dbReference type="PROSITE-ProRule" id="PRU00708"/>
    </source>
</evidence>
<dbReference type="PROSITE" id="PS51375">
    <property type="entry name" value="PPR"/>
    <property type="match status" value="5"/>
</dbReference>
<dbReference type="Pfam" id="PF14432">
    <property type="entry name" value="DYW_deaminase"/>
    <property type="match status" value="1"/>
</dbReference>
<dbReference type="InterPro" id="IPR011990">
    <property type="entry name" value="TPR-like_helical_dom_sf"/>
</dbReference>